<feature type="transmembrane region" description="Helical" evidence="8">
    <location>
        <begin position="300"/>
        <end position="321"/>
    </location>
</feature>
<organism evidence="10 11">
    <name type="scientific">Pseudomonas mandelii PD30</name>
    <dbReference type="NCBI Taxonomy" id="1419583"/>
    <lineage>
        <taxon>Bacteria</taxon>
        <taxon>Pseudomonadati</taxon>
        <taxon>Pseudomonadota</taxon>
        <taxon>Gammaproteobacteria</taxon>
        <taxon>Pseudomonadales</taxon>
        <taxon>Pseudomonadaceae</taxon>
        <taxon>Pseudomonas</taxon>
    </lineage>
</organism>
<evidence type="ECO:0000313" key="10">
    <source>
        <dbReference type="EMBL" id="KDD66580.1"/>
    </source>
</evidence>
<comment type="caution">
    <text evidence="10">The sequence shown here is derived from an EMBL/GenBank/DDBJ whole genome shotgun (WGS) entry which is preliminary data.</text>
</comment>
<feature type="transmembrane region" description="Helical" evidence="8">
    <location>
        <begin position="218"/>
        <end position="238"/>
    </location>
</feature>
<feature type="transmembrane region" description="Helical" evidence="8">
    <location>
        <begin position="327"/>
        <end position="347"/>
    </location>
</feature>
<dbReference type="GO" id="GO:0016763">
    <property type="term" value="F:pentosyltransferase activity"/>
    <property type="evidence" value="ECO:0007669"/>
    <property type="project" value="TreeGrafter"/>
</dbReference>
<evidence type="ECO:0000256" key="6">
    <source>
        <dbReference type="ARBA" id="ARBA00022989"/>
    </source>
</evidence>
<dbReference type="Proteomes" id="UP000026739">
    <property type="component" value="Unassembled WGS sequence"/>
</dbReference>
<evidence type="ECO:0000256" key="4">
    <source>
        <dbReference type="ARBA" id="ARBA00022679"/>
    </source>
</evidence>
<evidence type="ECO:0000256" key="1">
    <source>
        <dbReference type="ARBA" id="ARBA00004651"/>
    </source>
</evidence>
<evidence type="ECO:0000256" key="2">
    <source>
        <dbReference type="ARBA" id="ARBA00022475"/>
    </source>
</evidence>
<dbReference type="PANTHER" id="PTHR33908:SF3">
    <property type="entry name" value="UNDECAPRENYL PHOSPHATE-ALPHA-4-AMINO-4-DEOXY-L-ARABINOSE ARABINOSYL TRANSFERASE"/>
    <property type="match status" value="1"/>
</dbReference>
<feature type="transmembrane region" description="Helical" evidence="8">
    <location>
        <begin position="124"/>
        <end position="144"/>
    </location>
</feature>
<dbReference type="Pfam" id="PF13231">
    <property type="entry name" value="PMT_2"/>
    <property type="match status" value="1"/>
</dbReference>
<protein>
    <submittedName>
        <fullName evidence="10">Glycosyltransferase</fullName>
    </submittedName>
</protein>
<keyword evidence="6 8" id="KW-1133">Transmembrane helix</keyword>
<evidence type="ECO:0000313" key="11">
    <source>
        <dbReference type="Proteomes" id="UP000026739"/>
    </source>
</evidence>
<feature type="domain" description="Glycosyltransferase RgtA/B/C/D-like" evidence="9">
    <location>
        <begin position="75"/>
        <end position="219"/>
    </location>
</feature>
<keyword evidence="3" id="KW-0328">Glycosyltransferase</keyword>
<keyword evidence="7 8" id="KW-0472">Membrane</keyword>
<feature type="transmembrane region" description="Helical" evidence="8">
    <location>
        <begin position="151"/>
        <end position="169"/>
    </location>
</feature>
<dbReference type="EMBL" id="AZQQ01000096">
    <property type="protein sequence ID" value="KDD66580.1"/>
    <property type="molecule type" value="Genomic_DNA"/>
</dbReference>
<feature type="transmembrane region" description="Helical" evidence="8">
    <location>
        <begin position="359"/>
        <end position="377"/>
    </location>
</feature>
<dbReference type="InterPro" id="IPR050297">
    <property type="entry name" value="LipidA_mod_glycosyltrf_83"/>
</dbReference>
<evidence type="ECO:0000256" key="7">
    <source>
        <dbReference type="ARBA" id="ARBA00023136"/>
    </source>
</evidence>
<dbReference type="eggNOG" id="COG1807">
    <property type="taxonomic scope" value="Bacteria"/>
</dbReference>
<feature type="transmembrane region" description="Helical" evidence="8">
    <location>
        <begin position="20"/>
        <end position="37"/>
    </location>
</feature>
<feature type="transmembrane region" description="Helical" evidence="8">
    <location>
        <begin position="268"/>
        <end position="288"/>
    </location>
</feature>
<dbReference type="AlphaFoldDB" id="A0A059KXK6"/>
<evidence type="ECO:0000256" key="3">
    <source>
        <dbReference type="ARBA" id="ARBA00022676"/>
    </source>
</evidence>
<accession>A0A059KXK6</accession>
<comment type="subcellular location">
    <subcellularLocation>
        <location evidence="1">Cell membrane</location>
        <topology evidence="1">Multi-pass membrane protein</topology>
    </subcellularLocation>
</comment>
<evidence type="ECO:0000256" key="5">
    <source>
        <dbReference type="ARBA" id="ARBA00022692"/>
    </source>
</evidence>
<sequence>MSKEGEAFLPMQTARRALDWPTLGVAVLLLLLFYWGLGSLPFMSVNEARRAVTTREMHEAGQWLLPYMNGELYLSKPPLFYWLALVSTSLLGSLSEWSVRLPSALFATLCCLTLYRQACAFAGRQVALLAVVFLAANAGFSLFARRAEIEMPLTGLCLLALFCAWRFLFEQGGRVWVWLSYGLLGCALLTKGPVCLLWVTAPILVYALISRDRLARAFLCDGWGWMLAVLVGTSWYLAVSMQEGWGIWSAILNEDIVKKIHGQGAEAWYAYLLYLGGDFFPFWLILLVRPRQLWRAIRLSPQLTLLLCCILVPLLLFSLFTEKHAKYLLPIYPAIALLLAWHWSQLLTQARHPWQRWSLRIVPAVVLAGYTLFYLGLEGRVFAHRIDGFPQIKAATDAYPNFPTYSLGSADIRLVYYMGRPVSSITESQAGSVAHTPGLLFVQEPLPAALQALAPCTLTRIESYLKPKRSALLLGLGSLCANQGQINL</sequence>
<feature type="transmembrane region" description="Helical" evidence="8">
    <location>
        <begin position="175"/>
        <end position="206"/>
    </location>
</feature>
<dbReference type="PANTHER" id="PTHR33908">
    <property type="entry name" value="MANNOSYLTRANSFERASE YKCB-RELATED"/>
    <property type="match status" value="1"/>
</dbReference>
<dbReference type="RefSeq" id="WP_231670560.1">
    <property type="nucleotide sequence ID" value="NZ_AZQQ01000096.1"/>
</dbReference>
<dbReference type="InterPro" id="IPR038731">
    <property type="entry name" value="RgtA/B/C-like"/>
</dbReference>
<evidence type="ECO:0000256" key="8">
    <source>
        <dbReference type="SAM" id="Phobius"/>
    </source>
</evidence>
<reference evidence="10 11" key="1">
    <citation type="submission" date="2013-12" db="EMBL/GenBank/DDBJ databases">
        <authorList>
            <person name="Formusa P.A."/>
            <person name="Habash M."/>
            <person name="Lee H."/>
            <person name="Trevors J.T."/>
        </authorList>
    </citation>
    <scope>NUCLEOTIDE SEQUENCE [LARGE SCALE GENOMIC DNA]</scope>
    <source>
        <strain evidence="10 11">PD30</strain>
    </source>
</reference>
<dbReference type="GO" id="GO:0009103">
    <property type="term" value="P:lipopolysaccharide biosynthetic process"/>
    <property type="evidence" value="ECO:0007669"/>
    <property type="project" value="UniProtKB-ARBA"/>
</dbReference>
<gene>
    <name evidence="10" type="ORF">V466_22335</name>
</gene>
<dbReference type="GO" id="GO:0010041">
    <property type="term" value="P:response to iron(III) ion"/>
    <property type="evidence" value="ECO:0007669"/>
    <property type="project" value="TreeGrafter"/>
</dbReference>
<keyword evidence="2" id="KW-1003">Cell membrane</keyword>
<name>A0A059KXK6_9PSED</name>
<proteinExistence type="predicted"/>
<evidence type="ECO:0000259" key="9">
    <source>
        <dbReference type="Pfam" id="PF13231"/>
    </source>
</evidence>
<keyword evidence="4 10" id="KW-0808">Transferase</keyword>
<keyword evidence="5 8" id="KW-0812">Transmembrane</keyword>
<dbReference type="GO" id="GO:0005886">
    <property type="term" value="C:plasma membrane"/>
    <property type="evidence" value="ECO:0007669"/>
    <property type="project" value="UniProtKB-SubCell"/>
</dbReference>